<evidence type="ECO:0000256" key="6">
    <source>
        <dbReference type="SAM" id="MobiDB-lite"/>
    </source>
</evidence>
<protein>
    <submittedName>
        <fullName evidence="8">TIR-NBS-LRR type disease resistance protein</fullName>
    </submittedName>
</protein>
<feature type="domain" description="TIR" evidence="7">
    <location>
        <begin position="1621"/>
        <end position="1753"/>
    </location>
</feature>
<dbReference type="SUPFAM" id="SSF52540">
    <property type="entry name" value="P-loop containing nucleoside triphosphate hydrolases"/>
    <property type="match status" value="1"/>
</dbReference>
<dbReference type="InterPro" id="IPR032675">
    <property type="entry name" value="LRR_dom_sf"/>
</dbReference>
<evidence type="ECO:0000256" key="1">
    <source>
        <dbReference type="ARBA" id="ARBA00022614"/>
    </source>
</evidence>
<dbReference type="PROSITE" id="PS50104">
    <property type="entry name" value="TIR"/>
    <property type="match status" value="2"/>
</dbReference>
<evidence type="ECO:0000259" key="7">
    <source>
        <dbReference type="PROSITE" id="PS50104"/>
    </source>
</evidence>
<dbReference type="GO" id="GO:0043531">
    <property type="term" value="F:ADP binding"/>
    <property type="evidence" value="ECO:0007669"/>
    <property type="project" value="InterPro"/>
</dbReference>
<dbReference type="Gene3D" id="1.10.8.430">
    <property type="entry name" value="Helical domain of apoptotic protease-activating factors"/>
    <property type="match status" value="1"/>
</dbReference>
<dbReference type="SUPFAM" id="SSF46785">
    <property type="entry name" value="Winged helix' DNA-binding domain"/>
    <property type="match status" value="1"/>
</dbReference>
<dbReference type="CDD" id="cd09272">
    <property type="entry name" value="RNase_HI_RT_Ty1"/>
    <property type="match status" value="1"/>
</dbReference>
<feature type="coiled-coil region" evidence="5">
    <location>
        <begin position="1766"/>
        <end position="1842"/>
    </location>
</feature>
<dbReference type="InterPro" id="IPR036390">
    <property type="entry name" value="WH_DNA-bd_sf"/>
</dbReference>
<dbReference type="InterPro" id="IPR043502">
    <property type="entry name" value="DNA/RNA_pol_sf"/>
</dbReference>
<dbReference type="Pfam" id="PF23282">
    <property type="entry name" value="WHD_ROQ1"/>
    <property type="match status" value="1"/>
</dbReference>
<dbReference type="InterPro" id="IPR042197">
    <property type="entry name" value="Apaf_helical"/>
</dbReference>
<reference evidence="8" key="1">
    <citation type="submission" date="2006-04" db="EMBL/GenBank/DDBJ databases">
        <title>Cloning and characterization of NBS-LRR type of disease resistance-like protein.</title>
        <authorList>
            <person name="Zhang Z.Y."/>
            <person name="Zhang Q."/>
        </authorList>
    </citation>
    <scope>NUCLEOTIDE SEQUENCE</scope>
</reference>
<dbReference type="GO" id="GO:0006952">
    <property type="term" value="P:defense response"/>
    <property type="evidence" value="ECO:0007669"/>
    <property type="project" value="UniProtKB-KW"/>
</dbReference>
<evidence type="ECO:0000256" key="5">
    <source>
        <dbReference type="SAM" id="Coils"/>
    </source>
</evidence>
<feature type="region of interest" description="Disordered" evidence="6">
    <location>
        <begin position="390"/>
        <end position="425"/>
    </location>
</feature>
<dbReference type="InterPro" id="IPR002182">
    <property type="entry name" value="NB-ARC"/>
</dbReference>
<feature type="region of interest" description="Disordered" evidence="6">
    <location>
        <begin position="279"/>
        <end position="300"/>
    </location>
</feature>
<evidence type="ECO:0000256" key="4">
    <source>
        <dbReference type="ARBA" id="ARBA00023027"/>
    </source>
</evidence>
<keyword evidence="5" id="KW-0175">Coiled coil</keyword>
<dbReference type="PANTHER" id="PTHR11017">
    <property type="entry name" value="LEUCINE-RICH REPEAT-CONTAINING PROTEIN"/>
    <property type="match status" value="1"/>
</dbReference>
<dbReference type="InterPro" id="IPR058192">
    <property type="entry name" value="WHD_ROQ1-like"/>
</dbReference>
<dbReference type="Gene3D" id="3.40.50.10140">
    <property type="entry name" value="Toll/interleukin-1 receptor homology (TIR) domain"/>
    <property type="match status" value="2"/>
</dbReference>
<dbReference type="InterPro" id="IPR029472">
    <property type="entry name" value="Copia-like_N"/>
</dbReference>
<dbReference type="FunFam" id="3.40.50.10140:FF:000007">
    <property type="entry name" value="Disease resistance protein (TIR-NBS-LRR class)"/>
    <property type="match status" value="1"/>
</dbReference>
<feature type="compositionally biased region" description="Polar residues" evidence="6">
    <location>
        <begin position="235"/>
        <end position="247"/>
    </location>
</feature>
<dbReference type="SUPFAM" id="SSF52058">
    <property type="entry name" value="L domain-like"/>
    <property type="match status" value="1"/>
</dbReference>
<accession>Q19PP0</accession>
<sequence length="1867" mass="211397">MESEQSSKEGLVLVSKPLNGDNYSTWCRSMTISLNAKSKLGFIDGTIAMPSAKSQPDAHASWRKCNDMILSWILNSITPDLADTQMTVAAYYTKLKGLWDELGSYNGTICSCGADHKRRQLMQFLMGLNESYKAIRGQILLMNPLPDVRQAYSSIVQEEKQRSLCDIHETTETAAMAVQRNEPTALAVQPGHGFSHSNSSNRKPLHCSYCDNDHHVRDTCHPKHKSTRFNRKGSRSQFENSAQSSANHVKEGPALQEMQSVMNGLSDIQFQQILSIMNNKGTNQSSNPKGNAAGTSSGLSQTSLRLHRLVLDSGETDHITSSPNLLINSRQNTILPPIIMPSGEQAPITSIGTLPLNSVISLKNVLGVPSFKVYLMSDLTTKTTIGLGKQRATSTFAPPDPASLVQPPSSITPVQPLRRSQRHHSPPRALCDYVCNNVTSPKPSTSSSSGSTTALAANHTWSLTPLPPGKQPIGCRWVYKIKRRSDGTIERYKARLVAKGYTQLEALAAAQDWSLHQLDVNNAFLHGDLHEEIYVSASWSSATRGELVIQDAGYVQSKADYSLFTCRNGKSFTALLIYVDDILITGNDLKAISTLKQFLHSRFRIKDLGALKYFLGIEVSRSKKGISISQRKYTLEILKDGGILGAKPVNFPMEQNTKLSDTGLVVQCTTDYYVFLGSSLISWRTKRQKPVSLSSTEAEYRAMADTCYELSWLCSLLKDLRILHSKPTLLLCDNKAVLHITSNPVFHERTRHIEMDCHFIRDKIQDGSIVTKFVTSANQLADVFTKPLELLHAHINTRFMVFFSRKIRKKIIGNLPVRVLDLKKPETIRSHWNKKKEKGFGSCFRGKDTRNNFTSHLYSNLTQRGIKVYRDDSELERGKTIEPALWKAIEESRFSAIIFSRDYASSPWCLDELVKIVQCMKEKGQTVLPVFYDVDPSEVAEQKGKYKKAFVKHEQNFKENLEKVRNWKDCLSMVANLSGWDVRNRDESESIKAIADCISYKLSLTLPTISKELVGIDSRLEVLNGYIGEETGEAIFIGICGMGGIGKTTVARVLYDRIRRRFEGSCFLANVREAFAEKDGPRSLQKKLLSDILMERDINICDSSTGIEMIKQKLQRIKILVVLDDVNDRKQLEYLAKEPGWFGPGSRIIITSRDTNVLIGNDDTKIYEAEKLNDDDALMLFSQKAFKNDQPAEGFVELSKQVVDYANGLPLALEVIGSFLYERSIPEWRGAINRMNEIPDCKIIDVLRVSFDGLHESDKKIFLDIACFLKGFKKDRITRILESRGFHAGIGIPVLIERSLISVSRDQVWMHDLLQIMGKEIVRCESPEEPGRRSRLWTYEDVCLALMDNTGKEKIEAIFLDMPGIKEAQWNMKAFSKMSRLRLLKINNLQLSKGPEDLSNQLRFLEWHSYPSKSLPAGLQVDELVELHMANSSIEQLWYGYKSAVNLKIINLSNSLNLSRTPDLTGIPNLESLILEGCTSLSKVHPSLGSHKNLQYVNLVNCESIRILPSNLEMESLKVFTLDGCSKLEKFPDVLGNMNCLMVLCLDETELKEWQHGSFSNIELSFHSSQPRVKVKNCGVCLLSSLYITSQPSSAHFIVTSKETASSYKASLTLSSSYHHWMASVFPDIRVADTSNAITYLKSDLARRVIISLNVKAIRSRLFKAIEESGLSIVIFSRDCASLPWCFDELVKIVGFMDEMRSDTVFPVSYDVEQSKIDDKKESYTIVFDKIGKNLRENKEKVQRWMDILSEVEISSELSSSESLTISELQQLLEQQEQVLEQEEQNLQQEEQQLQQLLDQQVLQQWRRQVLQPERRQLLQPERRQLQQEQRLRRRLRQLRLRRQLRQLRLLQQRRQLTGFWLVINLL</sequence>
<feature type="domain" description="TIR" evidence="7">
    <location>
        <begin position="836"/>
        <end position="1002"/>
    </location>
</feature>
<organism evidence="8">
    <name type="scientific">Populus trichocarpa</name>
    <name type="common">Western balsam poplar</name>
    <name type="synonym">Populus balsamifera subsp. trichocarpa</name>
    <dbReference type="NCBI Taxonomy" id="3694"/>
    <lineage>
        <taxon>Eukaryota</taxon>
        <taxon>Viridiplantae</taxon>
        <taxon>Streptophyta</taxon>
        <taxon>Embryophyta</taxon>
        <taxon>Tracheophyta</taxon>
        <taxon>Spermatophyta</taxon>
        <taxon>Magnoliopsida</taxon>
        <taxon>eudicotyledons</taxon>
        <taxon>Gunneridae</taxon>
        <taxon>Pentapetalae</taxon>
        <taxon>rosids</taxon>
        <taxon>fabids</taxon>
        <taxon>Malpighiales</taxon>
        <taxon>Salicaceae</taxon>
        <taxon>Saliceae</taxon>
        <taxon>Populus</taxon>
    </lineage>
</organism>
<dbReference type="InterPro" id="IPR000157">
    <property type="entry name" value="TIR_dom"/>
</dbReference>
<keyword evidence="2" id="KW-0677">Repeat</keyword>
<keyword evidence="3" id="KW-0611">Plant defense</keyword>
<dbReference type="PANTHER" id="PTHR11017:SF559">
    <property type="entry name" value="DISEASE RESISTANCE PROTEIN CHL1"/>
    <property type="match status" value="1"/>
</dbReference>
<dbReference type="SMART" id="SM00255">
    <property type="entry name" value="TIR"/>
    <property type="match status" value="2"/>
</dbReference>
<dbReference type="Gene3D" id="3.40.50.300">
    <property type="entry name" value="P-loop containing nucleotide triphosphate hydrolases"/>
    <property type="match status" value="1"/>
</dbReference>
<evidence type="ECO:0000256" key="3">
    <source>
        <dbReference type="ARBA" id="ARBA00022821"/>
    </source>
</evidence>
<dbReference type="InterPro" id="IPR013103">
    <property type="entry name" value="RVT_2"/>
</dbReference>
<feature type="region of interest" description="Disordered" evidence="6">
    <location>
        <begin position="214"/>
        <end position="249"/>
    </location>
</feature>
<dbReference type="InterPro" id="IPR044974">
    <property type="entry name" value="Disease_R_plants"/>
</dbReference>
<dbReference type="Gene3D" id="3.80.10.10">
    <property type="entry name" value="Ribonuclease Inhibitor"/>
    <property type="match status" value="1"/>
</dbReference>
<dbReference type="GO" id="GO:0007165">
    <property type="term" value="P:signal transduction"/>
    <property type="evidence" value="ECO:0007669"/>
    <property type="project" value="InterPro"/>
</dbReference>
<dbReference type="Pfam" id="PF01582">
    <property type="entry name" value="TIR"/>
    <property type="match status" value="2"/>
</dbReference>
<dbReference type="EMBL" id="DQ513203">
    <property type="protein sequence ID" value="ABF81417.1"/>
    <property type="molecule type" value="mRNA"/>
</dbReference>
<dbReference type="SUPFAM" id="SSF56672">
    <property type="entry name" value="DNA/RNA polymerases"/>
    <property type="match status" value="1"/>
</dbReference>
<dbReference type="PRINTS" id="PR00364">
    <property type="entry name" value="DISEASERSIST"/>
</dbReference>
<dbReference type="InterPro" id="IPR035897">
    <property type="entry name" value="Toll_tir_struct_dom_sf"/>
</dbReference>
<dbReference type="SUPFAM" id="SSF52200">
    <property type="entry name" value="Toll/Interleukin receptor TIR domain"/>
    <property type="match status" value="2"/>
</dbReference>
<keyword evidence="4" id="KW-0520">NAD</keyword>
<evidence type="ECO:0000313" key="8">
    <source>
        <dbReference type="EMBL" id="ABF81417.1"/>
    </source>
</evidence>
<dbReference type="ExpressionAtlas" id="Q19PP0">
    <property type="expression patterns" value="baseline and differential"/>
</dbReference>
<dbReference type="InterPro" id="IPR027417">
    <property type="entry name" value="P-loop_NTPase"/>
</dbReference>
<evidence type="ECO:0000256" key="2">
    <source>
        <dbReference type="ARBA" id="ARBA00022737"/>
    </source>
</evidence>
<feature type="compositionally biased region" description="Basic residues" evidence="6">
    <location>
        <begin position="222"/>
        <end position="234"/>
    </location>
</feature>
<name>Q19PP0_POPTR</name>
<keyword evidence="1" id="KW-0433">Leucine-rich repeat</keyword>
<dbReference type="Pfam" id="PF00931">
    <property type="entry name" value="NB-ARC"/>
    <property type="match status" value="1"/>
</dbReference>
<dbReference type="Pfam" id="PF14244">
    <property type="entry name" value="Retrotran_gag_3"/>
    <property type="match status" value="1"/>
</dbReference>
<dbReference type="Pfam" id="PF07727">
    <property type="entry name" value="RVT_2"/>
    <property type="match status" value="2"/>
</dbReference>
<proteinExistence type="evidence at transcript level"/>